<evidence type="ECO:0000256" key="5">
    <source>
        <dbReference type="ARBA" id="ARBA00038386"/>
    </source>
</evidence>
<organism evidence="10 11">
    <name type="scientific">Acropora cervicornis</name>
    <name type="common">Staghorn coral</name>
    <dbReference type="NCBI Taxonomy" id="6130"/>
    <lineage>
        <taxon>Eukaryota</taxon>
        <taxon>Metazoa</taxon>
        <taxon>Cnidaria</taxon>
        <taxon>Anthozoa</taxon>
        <taxon>Hexacorallia</taxon>
        <taxon>Scleractinia</taxon>
        <taxon>Astrocoeniina</taxon>
        <taxon>Acroporidae</taxon>
        <taxon>Acropora</taxon>
    </lineage>
</organism>
<dbReference type="GO" id="GO:0005856">
    <property type="term" value="C:cytoskeleton"/>
    <property type="evidence" value="ECO:0007669"/>
    <property type="project" value="UniProtKB-SubCell"/>
</dbReference>
<evidence type="ECO:0000313" key="11">
    <source>
        <dbReference type="Proteomes" id="UP001249851"/>
    </source>
</evidence>
<dbReference type="GO" id="GO:0004857">
    <property type="term" value="F:enzyme inhibitor activity"/>
    <property type="evidence" value="ECO:0007669"/>
    <property type="project" value="TreeGrafter"/>
</dbReference>
<dbReference type="PANTHER" id="PTHR24179:SF21">
    <property type="entry name" value="MYOSIN BINDING SUBUNIT, ISOFORM O"/>
    <property type="match status" value="1"/>
</dbReference>
<feature type="coiled-coil region" evidence="7">
    <location>
        <begin position="803"/>
        <end position="861"/>
    </location>
</feature>
<evidence type="ECO:0000256" key="8">
    <source>
        <dbReference type="SAM" id="MobiDB-lite"/>
    </source>
</evidence>
<feature type="compositionally biased region" description="Acidic residues" evidence="8">
    <location>
        <begin position="429"/>
        <end position="453"/>
    </location>
</feature>
<dbReference type="GO" id="GO:0005737">
    <property type="term" value="C:cytoplasm"/>
    <property type="evidence" value="ECO:0007669"/>
    <property type="project" value="TreeGrafter"/>
</dbReference>
<evidence type="ECO:0000313" key="10">
    <source>
        <dbReference type="EMBL" id="KAK2563858.1"/>
    </source>
</evidence>
<keyword evidence="3" id="KW-0677">Repeat</keyword>
<comment type="caution">
    <text evidence="10">The sequence shown here is derived from an EMBL/GenBank/DDBJ whole genome shotgun (WGS) entry which is preliminary data.</text>
</comment>
<comment type="similarity">
    <text evidence="5">Belongs to the NRARP family.</text>
</comment>
<evidence type="ECO:0000256" key="4">
    <source>
        <dbReference type="ARBA" id="ARBA00023212"/>
    </source>
</evidence>
<feature type="repeat" description="ANK" evidence="6">
    <location>
        <begin position="240"/>
        <end position="272"/>
    </location>
</feature>
<feature type="compositionally biased region" description="Basic and acidic residues" evidence="8">
    <location>
        <begin position="721"/>
        <end position="762"/>
    </location>
</feature>
<dbReference type="PANTHER" id="PTHR24179">
    <property type="entry name" value="PROTEIN PHOSPHATASE 1 REGULATORY SUBUNIT 12"/>
    <property type="match status" value="1"/>
</dbReference>
<protein>
    <submittedName>
        <fullName evidence="10">Protein phosphatase 1 regulatory subunit 12A</fullName>
    </submittedName>
</protein>
<dbReference type="GO" id="GO:0019208">
    <property type="term" value="F:phosphatase regulator activity"/>
    <property type="evidence" value="ECO:0007669"/>
    <property type="project" value="TreeGrafter"/>
</dbReference>
<dbReference type="SMART" id="SM00248">
    <property type="entry name" value="ANK"/>
    <property type="match status" value="5"/>
</dbReference>
<keyword evidence="4" id="KW-0206">Cytoskeleton</keyword>
<name>A0AAD9QMA2_ACRCE</name>
<feature type="compositionally biased region" description="Polar residues" evidence="8">
    <location>
        <begin position="530"/>
        <end position="539"/>
    </location>
</feature>
<evidence type="ECO:0000256" key="1">
    <source>
        <dbReference type="ARBA" id="ARBA00004245"/>
    </source>
</evidence>
<dbReference type="FunFam" id="1.25.40.20:FF:000198">
    <property type="entry name" value="Myosin binding subunit, isoform P"/>
    <property type="match status" value="1"/>
</dbReference>
<keyword evidence="4" id="KW-0963">Cytoplasm</keyword>
<feature type="compositionally biased region" description="Polar residues" evidence="8">
    <location>
        <begin position="557"/>
        <end position="567"/>
    </location>
</feature>
<evidence type="ECO:0000256" key="3">
    <source>
        <dbReference type="ARBA" id="ARBA00022737"/>
    </source>
</evidence>
<evidence type="ECO:0000256" key="2">
    <source>
        <dbReference type="ARBA" id="ARBA00022473"/>
    </source>
</evidence>
<evidence type="ECO:0000256" key="6">
    <source>
        <dbReference type="PROSITE-ProRule" id="PRU00023"/>
    </source>
</evidence>
<dbReference type="GO" id="GO:0019901">
    <property type="term" value="F:protein kinase binding"/>
    <property type="evidence" value="ECO:0007669"/>
    <property type="project" value="InterPro"/>
</dbReference>
<feature type="domain" description="cGMP-dependent protein kinase interacting" evidence="9">
    <location>
        <begin position="795"/>
        <end position="867"/>
    </location>
</feature>
<feature type="compositionally biased region" description="Low complexity" evidence="8">
    <location>
        <begin position="540"/>
        <end position="556"/>
    </location>
</feature>
<dbReference type="PROSITE" id="PS50297">
    <property type="entry name" value="ANK_REP_REGION"/>
    <property type="match status" value="4"/>
</dbReference>
<feature type="region of interest" description="Disordered" evidence="8">
    <location>
        <begin position="345"/>
        <end position="799"/>
    </location>
</feature>
<keyword evidence="6" id="KW-0040">ANK repeat</keyword>
<feature type="compositionally biased region" description="Basic and acidic residues" evidence="8">
    <location>
        <begin position="510"/>
        <end position="529"/>
    </location>
</feature>
<keyword evidence="2" id="KW-0217">Developmental protein</keyword>
<dbReference type="FunFam" id="1.25.40.20:FF:000007">
    <property type="entry name" value="Phosphatase 1 regulatory subunit 12A"/>
    <property type="match status" value="1"/>
</dbReference>
<feature type="compositionally biased region" description="Basic and acidic residues" evidence="8">
    <location>
        <begin position="583"/>
        <end position="595"/>
    </location>
</feature>
<dbReference type="EMBL" id="JARQWQ010000024">
    <property type="protein sequence ID" value="KAK2563858.1"/>
    <property type="molecule type" value="Genomic_DNA"/>
</dbReference>
<keyword evidence="11" id="KW-1185">Reference proteome</keyword>
<dbReference type="PROSITE" id="PS50088">
    <property type="entry name" value="ANK_REPEAT"/>
    <property type="match status" value="4"/>
</dbReference>
<dbReference type="InterPro" id="IPR002110">
    <property type="entry name" value="Ankyrin_rpt"/>
</dbReference>
<dbReference type="AlphaFoldDB" id="A0AAD9QMA2"/>
<sequence length="870" mass="97429">MADPFTGGQTSRASNALQKRQESLKRWTTSETAKESADRSRKKTKIKFSLGTVFLSAVTSGDVEDVKKLLAKGADINHQNVDGLTALHQACIDENYDLVNFLVDHGARLDIRDNEGWSALHAAASCGSVEIAQCLLDHGADVSAVNNEGELPLDLAEEEDMEDLLTDEIERLGIDVDQARGLEERVMLEDAQSWTNSKTINEIKDKSGATALHVAASKGYVQVIGLLVQLGVDINAKDVDGWTPLHAAVHWGQNDACELLAEHGANFSARNKMGSTPIDLAEPDMRRMLEELKKRQNDKPKINASCKTSIQCNFSVASSFRRSSITRIKDQNLFLRDINQERKQMEANSKLSRPPSFHESPKEENENGKIDCRSKDDSGTESDTEGSSEEESEEESDQEEETEGITSTVKPVAPRPEVKSNSISPKPEEESESEDESGSESEETSSDEEDQGEEPSVKPDLRNSATISTKPAQNTSSSVPNQGMGGTSRLVKSPSIDNEKKPAGPSSLSKTERFRPSWSVGKEERKEESTSPSWSYPTRTTAATTSNATSTTTTNSMGRANTTPSDDSQLRRTRLRRPATSNDRLDNGEEDKKSNDVSYSTAGGDNQRKGLWSQRSRDPTRRNWIADTGDDKNEADGSNRKPPSSNKDNEEPEVPSWKRRQEERREREKLQERGRKKQEKESESESERRTEREKEKEKVKEEKEVDDSSQSAEARARRKRMLIEKRRTGSDEVEDAKKNDTEEKTTRFSWRRSPETRTEDAKSSFQSTTDRTRTVRPDSKGSFGSTKANAVTETDPQKMKERLQEVQLELQEYKIKYEKALQAKEELELKYSNVEEDLKQLSDLKADNQRLKDENGALIRVISKLSRPPT</sequence>
<feature type="compositionally biased region" description="Polar residues" evidence="8">
    <location>
        <begin position="463"/>
        <end position="481"/>
    </location>
</feature>
<comment type="subcellular location">
    <subcellularLocation>
        <location evidence="1">Cytoplasm</location>
        <location evidence="1">Cytoskeleton</location>
    </subcellularLocation>
</comment>
<proteinExistence type="inferred from homology"/>
<dbReference type="Pfam" id="PF12796">
    <property type="entry name" value="Ank_2"/>
    <property type="match status" value="2"/>
</dbReference>
<feature type="repeat" description="ANK" evidence="6">
    <location>
        <begin position="115"/>
        <end position="147"/>
    </location>
</feature>
<feature type="compositionally biased region" description="Basic and acidic residues" evidence="8">
    <location>
        <begin position="770"/>
        <end position="779"/>
    </location>
</feature>
<dbReference type="SUPFAM" id="SSF48403">
    <property type="entry name" value="Ankyrin repeat"/>
    <property type="match status" value="1"/>
</dbReference>
<feature type="compositionally biased region" description="Basic and acidic residues" evidence="8">
    <location>
        <begin position="359"/>
        <end position="378"/>
    </location>
</feature>
<dbReference type="InterPro" id="IPR031775">
    <property type="entry name" value="PRKG1_interact"/>
</dbReference>
<dbReference type="Gene3D" id="1.25.40.20">
    <property type="entry name" value="Ankyrin repeat-containing domain"/>
    <property type="match status" value="2"/>
</dbReference>
<dbReference type="Proteomes" id="UP001249851">
    <property type="component" value="Unassembled WGS sequence"/>
</dbReference>
<dbReference type="Pfam" id="PF15898">
    <property type="entry name" value="PRKG1_interact"/>
    <property type="match status" value="1"/>
</dbReference>
<feature type="repeat" description="ANK" evidence="6">
    <location>
        <begin position="207"/>
        <end position="239"/>
    </location>
</feature>
<gene>
    <name evidence="10" type="ORF">P5673_012865</name>
</gene>
<dbReference type="InterPro" id="IPR051226">
    <property type="entry name" value="PP1_Regulatory_Subunit"/>
</dbReference>
<feature type="compositionally biased region" description="Basic and acidic residues" evidence="8">
    <location>
        <begin position="629"/>
        <end position="639"/>
    </location>
</feature>
<feature type="compositionally biased region" description="Polar residues" evidence="8">
    <location>
        <begin position="782"/>
        <end position="794"/>
    </location>
</feature>
<accession>A0AAD9QMA2</accession>
<feature type="compositionally biased region" description="Polar residues" evidence="8">
    <location>
        <begin position="7"/>
        <end position="18"/>
    </location>
</feature>
<reference evidence="10" key="2">
    <citation type="journal article" date="2023" name="Science">
        <title>Genomic signatures of disease resistance in endangered staghorn corals.</title>
        <authorList>
            <person name="Vollmer S.V."/>
            <person name="Selwyn J.D."/>
            <person name="Despard B.A."/>
            <person name="Roesel C.L."/>
        </authorList>
    </citation>
    <scope>NUCLEOTIDE SEQUENCE</scope>
    <source>
        <strain evidence="10">K2</strain>
    </source>
</reference>
<dbReference type="PRINTS" id="PR01415">
    <property type="entry name" value="ANKYRIN"/>
</dbReference>
<feature type="region of interest" description="Disordered" evidence="8">
    <location>
        <begin position="1"/>
        <end position="38"/>
    </location>
</feature>
<keyword evidence="7" id="KW-0175">Coiled coil</keyword>
<reference evidence="10" key="1">
    <citation type="journal article" date="2023" name="G3 (Bethesda)">
        <title>Whole genome assembly and annotation of the endangered Caribbean coral Acropora cervicornis.</title>
        <authorList>
            <person name="Selwyn J.D."/>
            <person name="Vollmer S.V."/>
        </authorList>
    </citation>
    <scope>NUCLEOTIDE SEQUENCE</scope>
    <source>
        <strain evidence="10">K2</strain>
    </source>
</reference>
<dbReference type="InterPro" id="IPR036770">
    <property type="entry name" value="Ankyrin_rpt-contain_sf"/>
</dbReference>
<evidence type="ECO:0000259" key="9">
    <source>
        <dbReference type="Pfam" id="PF15898"/>
    </source>
</evidence>
<feature type="compositionally biased region" description="Acidic residues" evidence="8">
    <location>
        <begin position="379"/>
        <end position="403"/>
    </location>
</feature>
<evidence type="ECO:0000256" key="7">
    <source>
        <dbReference type="SAM" id="Coils"/>
    </source>
</evidence>
<feature type="repeat" description="ANK" evidence="6">
    <location>
        <begin position="82"/>
        <end position="114"/>
    </location>
</feature>
<feature type="compositionally biased region" description="Basic and acidic residues" evidence="8">
    <location>
        <begin position="659"/>
        <end position="703"/>
    </location>
</feature>